<protein>
    <recommendedName>
        <fullName evidence="3">Cytochrome c domain-containing protein</fullName>
    </recommendedName>
</protein>
<dbReference type="Proteomes" id="UP000315003">
    <property type="component" value="Chromosome"/>
</dbReference>
<evidence type="ECO:0008006" key="3">
    <source>
        <dbReference type="Google" id="ProtNLM"/>
    </source>
</evidence>
<name>A0A517T2L9_9BACT</name>
<accession>A0A517T2L9</accession>
<reference evidence="1 2" key="1">
    <citation type="submission" date="2019-02" db="EMBL/GenBank/DDBJ databases">
        <title>Deep-cultivation of Planctomycetes and their phenomic and genomic characterization uncovers novel biology.</title>
        <authorList>
            <person name="Wiegand S."/>
            <person name="Jogler M."/>
            <person name="Boedeker C."/>
            <person name="Pinto D."/>
            <person name="Vollmers J."/>
            <person name="Rivas-Marin E."/>
            <person name="Kohn T."/>
            <person name="Peeters S.H."/>
            <person name="Heuer A."/>
            <person name="Rast P."/>
            <person name="Oberbeckmann S."/>
            <person name="Bunk B."/>
            <person name="Jeske O."/>
            <person name="Meyerdierks A."/>
            <person name="Storesund J.E."/>
            <person name="Kallscheuer N."/>
            <person name="Luecker S."/>
            <person name="Lage O.M."/>
            <person name="Pohl T."/>
            <person name="Merkel B.J."/>
            <person name="Hornburger P."/>
            <person name="Mueller R.-W."/>
            <person name="Bruemmer F."/>
            <person name="Labrenz M."/>
            <person name="Spormann A.M."/>
            <person name="Op den Camp H."/>
            <person name="Overmann J."/>
            <person name="Amann R."/>
            <person name="Jetten M.S.M."/>
            <person name="Mascher T."/>
            <person name="Medema M.H."/>
            <person name="Devos D.P."/>
            <person name="Kaster A.-K."/>
            <person name="Ovreas L."/>
            <person name="Rohde M."/>
            <person name="Galperin M.Y."/>
            <person name="Jogler C."/>
        </authorList>
    </citation>
    <scope>NUCLEOTIDE SEQUENCE [LARGE SCALE GENOMIC DNA]</scope>
    <source>
        <strain evidence="1 2">SV_7m_r</strain>
    </source>
</reference>
<dbReference type="EMBL" id="CP036272">
    <property type="protein sequence ID" value="QDT62619.1"/>
    <property type="molecule type" value="Genomic_DNA"/>
</dbReference>
<evidence type="ECO:0000313" key="2">
    <source>
        <dbReference type="Proteomes" id="UP000315003"/>
    </source>
</evidence>
<organism evidence="1 2">
    <name type="scientific">Stieleria bergensis</name>
    <dbReference type="NCBI Taxonomy" id="2528025"/>
    <lineage>
        <taxon>Bacteria</taxon>
        <taxon>Pseudomonadati</taxon>
        <taxon>Planctomycetota</taxon>
        <taxon>Planctomycetia</taxon>
        <taxon>Pirellulales</taxon>
        <taxon>Pirellulaceae</taxon>
        <taxon>Stieleria</taxon>
    </lineage>
</organism>
<gene>
    <name evidence="1" type="ORF">SV7mr_51690</name>
</gene>
<dbReference type="AlphaFoldDB" id="A0A517T2L9"/>
<keyword evidence="2" id="KW-1185">Reference proteome</keyword>
<proteinExistence type="predicted"/>
<evidence type="ECO:0000313" key="1">
    <source>
        <dbReference type="EMBL" id="QDT62619.1"/>
    </source>
</evidence>
<sequence length="474" mass="52847">MGAIQSCDHGVETPRQIEPEKRMRYLQLIMACLIGMPLTSIAVSEEPSPESVFETRLKPIFDSPDPSSCIQCHLSAVDLKDYILPSSRETFLSLRAQGLIDTKRPDESKILHLIAMGDSDPDALSKRIHAKNRQAEFAAFSHWIKACCQEADLLAAQPASESATAGPSVTDEVIRHARKDRVLDSFVRNVWSQRMRCFPCHTPGELDPSNPLHQKPIERHREFVKRYGARMNLFKDTPLSTMRSLIASSQKRHDSRLPLINLDQPSKSLLIQKPTAKLPAKGADGKLGRPSSEIPVSHMGGIKMHAGDQSYKAWLHWLGDYAASVSGNYHSADELPADNWYPTQHVVRIKGIPESWPNLSKVQVFVHRWDESANDWMARPVAFTQALVTPRKILNGSLFVIAKSDARKDLDPSGITLQPGKIQLRLYRDHGDRLDQAPTLLLNDRAADATATLQATFGVGFKQADIVDSIDPLK</sequence>